<dbReference type="FunFam" id="3.40.1020.10:FF:000001">
    <property type="entry name" value="L-threonine dehydratase"/>
    <property type="match status" value="1"/>
</dbReference>
<keyword evidence="14" id="KW-0808">Transferase</keyword>
<comment type="subunit">
    <text evidence="10">Homotetramer.</text>
</comment>
<dbReference type="GO" id="GO:0006565">
    <property type="term" value="P:L-serine catabolic process"/>
    <property type="evidence" value="ECO:0007669"/>
    <property type="project" value="TreeGrafter"/>
</dbReference>
<name>A0A1V2LH66_PICKU</name>
<keyword evidence="21 23" id="KW-0456">Lyase</keyword>
<dbReference type="InterPro" id="IPR029044">
    <property type="entry name" value="Nucleotide-diphossugar_trans"/>
</dbReference>
<comment type="subcellular location">
    <subcellularLocation>
        <location evidence="3">Membrane</location>
        <topology evidence="3">Multi-pass membrane protein</topology>
    </subcellularLocation>
    <subcellularLocation>
        <location evidence="4">Mitochondrion</location>
    </subcellularLocation>
</comment>
<dbReference type="GO" id="GO:0006665">
    <property type="term" value="P:sphingolipid metabolic process"/>
    <property type="evidence" value="ECO:0007669"/>
    <property type="project" value="UniProtKB-UniPathway"/>
</dbReference>
<feature type="non-terminal residue" evidence="26">
    <location>
        <position position="1710"/>
    </location>
</feature>
<dbReference type="GO" id="GO:0030170">
    <property type="term" value="F:pyridoxal phosphate binding"/>
    <property type="evidence" value="ECO:0007669"/>
    <property type="project" value="InterPro"/>
</dbReference>
<evidence type="ECO:0000256" key="22">
    <source>
        <dbReference type="ARBA" id="ARBA00023304"/>
    </source>
</evidence>
<evidence type="ECO:0000256" key="23">
    <source>
        <dbReference type="RuleBase" id="RU362012"/>
    </source>
</evidence>
<evidence type="ECO:0000256" key="20">
    <source>
        <dbReference type="ARBA" id="ARBA00023136"/>
    </source>
</evidence>
<proteinExistence type="inferred from homology"/>
<reference evidence="27" key="1">
    <citation type="journal article" date="2017" name="Genome Announc.">
        <title>Genome sequences of Cyberlindnera fabianii 65, Pichia kudriavzevii 129, and Saccharomyces cerevisiae 131 isolated from fermented masau fruits in Zimbabwe.</title>
        <authorList>
            <person name="van Rijswijck I.M.H."/>
            <person name="Derks M.F.L."/>
            <person name="Abee T."/>
            <person name="de Ridder D."/>
            <person name="Smid E.J."/>
        </authorList>
    </citation>
    <scope>NUCLEOTIDE SEQUENCE [LARGE SCALE GENOMIC DNA]</scope>
    <source>
        <strain evidence="27">129</strain>
    </source>
</reference>
<dbReference type="InterPro" id="IPR050147">
    <property type="entry name" value="Ser/Thr_Dehydratase"/>
</dbReference>
<dbReference type="GO" id="GO:0009097">
    <property type="term" value="P:isoleucine biosynthetic process"/>
    <property type="evidence" value="ECO:0007669"/>
    <property type="project" value="UniProtKB-UniRule"/>
</dbReference>
<protein>
    <recommendedName>
        <fullName evidence="23">Threonine dehydratase</fullName>
        <ecNumber evidence="23">4.3.1.19</ecNumber>
    </recommendedName>
    <alternativeName>
        <fullName evidence="23">Threonine deaminase</fullName>
    </alternativeName>
</protein>
<evidence type="ECO:0000256" key="5">
    <source>
        <dbReference type="ARBA" id="ARBA00004760"/>
    </source>
</evidence>
<evidence type="ECO:0000256" key="10">
    <source>
        <dbReference type="ARBA" id="ARBA00011881"/>
    </source>
</evidence>
<dbReference type="Gene3D" id="3.90.550.10">
    <property type="entry name" value="Spore Coat Polysaccharide Biosynthesis Protein SpsA, Chain A"/>
    <property type="match status" value="1"/>
</dbReference>
<comment type="similarity">
    <text evidence="9 23">Belongs to the serine/threonine dehydratase family.</text>
</comment>
<evidence type="ECO:0000256" key="14">
    <source>
        <dbReference type="ARBA" id="ARBA00022679"/>
    </source>
</evidence>
<evidence type="ECO:0000256" key="12">
    <source>
        <dbReference type="ARBA" id="ARBA00022624"/>
    </source>
</evidence>
<keyword evidence="12 23" id="KW-0412">Isoleucine biosynthesis</keyword>
<dbReference type="SUPFAM" id="SSF55021">
    <property type="entry name" value="ACT-like"/>
    <property type="match status" value="2"/>
</dbReference>
<feature type="transmembrane region" description="Helical" evidence="24">
    <location>
        <begin position="214"/>
        <end position="234"/>
    </location>
</feature>
<dbReference type="VEuPathDB" id="FungiDB:C5L36_0A11980"/>
<keyword evidence="16" id="KW-0677">Repeat</keyword>
<dbReference type="SUPFAM" id="SSF53686">
    <property type="entry name" value="Tryptophan synthase beta subunit-like PLP-dependent enzymes"/>
    <property type="match status" value="2"/>
</dbReference>
<keyword evidence="19" id="KW-0496">Mitochondrion</keyword>
<feature type="transmembrane region" description="Helical" evidence="24">
    <location>
        <begin position="1560"/>
        <end position="1587"/>
    </location>
</feature>
<dbReference type="CDD" id="cd04906">
    <property type="entry name" value="ACT_ThrD-I_1"/>
    <property type="match status" value="1"/>
</dbReference>
<dbReference type="Gene3D" id="3.40.50.1100">
    <property type="match status" value="4"/>
</dbReference>
<dbReference type="FunFam" id="3.40.50.1100:FF:000008">
    <property type="entry name" value="L-threonine dehydratase"/>
    <property type="match status" value="2"/>
</dbReference>
<comment type="pathway">
    <text evidence="7">Sphingolipid metabolism.</text>
</comment>
<dbReference type="Pfam" id="PF13506">
    <property type="entry name" value="Glyco_transf_21"/>
    <property type="match status" value="1"/>
</dbReference>
<dbReference type="InterPro" id="IPR001926">
    <property type="entry name" value="TrpB-like_PALP"/>
</dbReference>
<dbReference type="VEuPathDB" id="FungiDB:C5L36_0A11950"/>
<evidence type="ECO:0000256" key="6">
    <source>
        <dbReference type="ARBA" id="ARBA00004810"/>
    </source>
</evidence>
<comment type="catalytic activity">
    <reaction evidence="1 23">
        <text>L-threonine = 2-oxobutanoate + NH4(+)</text>
        <dbReference type="Rhea" id="RHEA:22108"/>
        <dbReference type="ChEBI" id="CHEBI:16763"/>
        <dbReference type="ChEBI" id="CHEBI:28938"/>
        <dbReference type="ChEBI" id="CHEBI:57926"/>
        <dbReference type="EC" id="4.3.1.19"/>
    </reaction>
</comment>
<evidence type="ECO:0000256" key="15">
    <source>
        <dbReference type="ARBA" id="ARBA00022692"/>
    </source>
</evidence>
<organism evidence="26 27">
    <name type="scientific">Pichia kudriavzevii</name>
    <name type="common">Yeast</name>
    <name type="synonym">Issatchenkia orientalis</name>
    <dbReference type="NCBI Taxonomy" id="4909"/>
    <lineage>
        <taxon>Eukaryota</taxon>
        <taxon>Fungi</taxon>
        <taxon>Dikarya</taxon>
        <taxon>Ascomycota</taxon>
        <taxon>Saccharomycotina</taxon>
        <taxon>Pichiomycetes</taxon>
        <taxon>Pichiales</taxon>
        <taxon>Pichiaceae</taxon>
        <taxon>Pichia</taxon>
    </lineage>
</organism>
<dbReference type="GO" id="GO:0003941">
    <property type="term" value="F:L-serine ammonia-lyase activity"/>
    <property type="evidence" value="ECO:0007669"/>
    <property type="project" value="TreeGrafter"/>
</dbReference>
<dbReference type="UniPathway" id="UPA00222"/>
<comment type="similarity">
    <text evidence="8">Belongs to the glycosyltransferase 2 family.</text>
</comment>
<evidence type="ECO:0000256" key="17">
    <source>
        <dbReference type="ARBA" id="ARBA00022898"/>
    </source>
</evidence>
<dbReference type="CDD" id="cd04907">
    <property type="entry name" value="ACT_ThrD-I_2"/>
    <property type="match status" value="2"/>
</dbReference>
<dbReference type="PANTHER" id="PTHR48078:SF11">
    <property type="entry name" value="THREONINE DEHYDRATASE, MITOCHONDRIAL"/>
    <property type="match status" value="1"/>
</dbReference>
<feature type="domain" description="ACT-like" evidence="25">
    <location>
        <begin position="471"/>
        <end position="542"/>
    </location>
</feature>
<dbReference type="GO" id="GO:0004794">
    <property type="term" value="F:threonine deaminase activity"/>
    <property type="evidence" value="ECO:0007669"/>
    <property type="project" value="UniProtKB-UniRule"/>
</dbReference>
<evidence type="ECO:0000256" key="9">
    <source>
        <dbReference type="ARBA" id="ARBA00010869"/>
    </source>
</evidence>
<dbReference type="InterPro" id="IPR038110">
    <property type="entry name" value="TD_ACT-like_sf"/>
</dbReference>
<dbReference type="InterPro" id="IPR005787">
    <property type="entry name" value="Thr_deHydtase_biosynth"/>
</dbReference>
<dbReference type="FunFam" id="3.40.50.1100:FF:000005">
    <property type="entry name" value="Threonine dehydratase catabolic"/>
    <property type="match status" value="2"/>
</dbReference>
<dbReference type="SUPFAM" id="SSF52540">
    <property type="entry name" value="P-loop containing nucleoside triphosphate hydrolases"/>
    <property type="match status" value="1"/>
</dbReference>
<accession>A0A1V2LH66</accession>
<evidence type="ECO:0000256" key="3">
    <source>
        <dbReference type="ARBA" id="ARBA00004141"/>
    </source>
</evidence>
<feature type="domain" description="ACT-like" evidence="25">
    <location>
        <begin position="377"/>
        <end position="450"/>
    </location>
</feature>
<feature type="domain" description="ACT-like" evidence="25">
    <location>
        <begin position="909"/>
        <end position="982"/>
    </location>
</feature>
<dbReference type="Pfam" id="PF00291">
    <property type="entry name" value="PALP"/>
    <property type="match status" value="2"/>
</dbReference>
<dbReference type="NCBIfam" id="TIGR01124">
    <property type="entry name" value="ilvA_2Cterm"/>
    <property type="match status" value="2"/>
</dbReference>
<evidence type="ECO:0000256" key="21">
    <source>
        <dbReference type="ARBA" id="ARBA00023239"/>
    </source>
</evidence>
<dbReference type="PROSITE" id="PS51672">
    <property type="entry name" value="ACT_LIKE"/>
    <property type="match status" value="4"/>
</dbReference>
<keyword evidence="13" id="KW-0328">Glycosyltransferase</keyword>
<dbReference type="InterPro" id="IPR027417">
    <property type="entry name" value="P-loop_NTPase"/>
</dbReference>
<dbReference type="CDD" id="cd01562">
    <property type="entry name" value="Thr-dehyd"/>
    <property type="match status" value="2"/>
</dbReference>
<dbReference type="PANTHER" id="PTHR48078">
    <property type="entry name" value="THREONINE DEHYDRATASE, MITOCHONDRIAL-RELATED"/>
    <property type="match status" value="1"/>
</dbReference>
<feature type="domain" description="ACT-like" evidence="25">
    <location>
        <begin position="1003"/>
        <end position="1074"/>
    </location>
</feature>
<keyword evidence="15 24" id="KW-0812">Transmembrane</keyword>
<evidence type="ECO:0000313" key="27">
    <source>
        <dbReference type="Proteomes" id="UP000189274"/>
    </source>
</evidence>
<keyword evidence="18 24" id="KW-1133">Transmembrane helix</keyword>
<dbReference type="Gene3D" id="3.40.1020.10">
    <property type="entry name" value="Biosynthetic Threonine Deaminase, Domain 3"/>
    <property type="match status" value="2"/>
</dbReference>
<gene>
    <name evidence="26" type="ORF">BOH78_4438</name>
</gene>
<evidence type="ECO:0000256" key="24">
    <source>
        <dbReference type="SAM" id="Phobius"/>
    </source>
</evidence>
<evidence type="ECO:0000256" key="4">
    <source>
        <dbReference type="ARBA" id="ARBA00004173"/>
    </source>
</evidence>
<dbReference type="GO" id="GO:0016020">
    <property type="term" value="C:membrane"/>
    <property type="evidence" value="ECO:0007669"/>
    <property type="project" value="UniProtKB-SubCell"/>
</dbReference>
<dbReference type="InterPro" id="IPR001721">
    <property type="entry name" value="TD_ACT-like"/>
</dbReference>
<evidence type="ECO:0000256" key="2">
    <source>
        <dbReference type="ARBA" id="ARBA00001933"/>
    </source>
</evidence>
<sequence length="1710" mass="192334">MSTTTVLRPSVVYAKHALRFNSTATTAFLEKFPTLSKSDLNEDGTPDYTKLILTSRVYDALDETPSTPAPLLSKKTNSNVFLKREDLTPVFSFKLRGAYNMIANLSKEEKSKGVIACSAGNHAQGVAYSAKKLGINATIVMPLATPSIKFQNVSRMGARVVLYGDDFDSAKAECDRMSAEFGFTNIPPFDHPLVIAGQGTIALELLRQIKSNRMSAVFVGIGGGGIIAGIGAYIKRFAPHVKVIGVETFDADAMYQSLQKGERVKLEKVGLFADGTAVKLVGEETFRVCKEFGIDEIVHVNTDEISAAIKDVFEDTRSILEPSGAMTVAGMKRYIANHPEIDHSDKTYVPVLSGANMNFDRLRFVSERAVLGEGKEVFLGVQIPNVPGSFRKLQSIIHPRSVTEFSYRAPNDSTMGDIYTSFSVQDKDKELKDVLEKIEKLGFKAYDLTDNEMAKSHGRYLVGGKNNLREKITHFEFPERPGALDSFLDLLNSDWNLTLFHYRNHGDDIGKVLTGIDVAEGDEDRFQEFLNKLGYKYTDETNNELIRANSTLVLKNREYFLSKYPNLKGTDLGEDGKPDYTKMILRSKVYDLLDETPITRATLLSKKTNSTVFLKREDLSPVFSFKLRGAYNMIANLPQEEKSKGVIAYSAGNHAQGVAYASNKLGINATIVMPMGTPSIKSENVLRLGAKIVYYGDDFDDARKESTRLAIQHGYTTIPAFDHPLIIAGQGTIALELLRQIKSNSLSAIFIGIGGGGMLAGIGTYIKRFAPEVKIIGIETFDADGMYQSLQTGETITLEKVGSFADGTAIKMVGDETFRLCQEFGIDEIVHVNTDEISAAIKDIFEDTRTIVEPSGAMPVAGMKKYIANHPEIDHSDKTYVPVLSGANMNFDRLRFVSERAVLGEGKEVFLGVQIPNVPGTLKKLQSIIYPRSVTEFSYRVSSDSKITDTYLSFNVKDKETELKEVLTKLNEMGFKAYDLTNNEMAKTHGRYLIGGKNKARERIVHFEFPEKYGALNEFLELLSSEWNISLFHYRNHGDDIGKVLTGIDVEEHEDDKLRKFLDSMGYKYTDETENEVVNKRLATLQLKYQPRPIRTLLKVVKYDKSDINSGPRTLDSVLSFLPTLKVRNNYNTNSSESPDLSNHSSNENCNVFICVSQRDFPLGIHQRILPTLVWKGIDLNNVHWVLTDSDQICSYHGVAKVSQENVEIVKMRYLNDLNTYLGFFRDVKIKDESVDVTSLFETYPNSEEMFRPLKKYKVHISNLHLYSAKLPWTVPSIMESIDFDYSENSSMYVIGQTNTGKTSLVKDILRTTSESINSANPDCISDHNKVKPEPYPFSSSFNHYTTPGLQIVDTPGYVRKNGGIWGHVNKWGAVLLQIKKDWKAPKVKQLRLCPRFSQYTGKPNVNNTGFSIGKLVYLKPWTKDSQVQSISVKVGRNMPGSIKPMCFSEIQEKLASKEGIIKEKQWVRYLVEGNDYEIILDNIGSFKVKTHCASKVYWEMILPERVRVLSRSYDKEKEPKLEENLNLFRTFYNNSLIHWPIDIDNEMPLRPGYHEGLTFAQLLVVPILILYCVVLILVLTGFIQILKYFNRDSQRELEDAINNSALEGVTILRPIKGIDPQMEWCLESSFKQDYLKSKIEIVFCVQSSTDPGIPIIRKLISKYPETDAKLLVDKDQDHLDNFGPNPKVNNLHKGYKAAKYDIIWVLDSN</sequence>
<keyword evidence="22 23" id="KW-0100">Branched-chain amino acid biosynthesis</keyword>
<comment type="caution">
    <text evidence="26">The sequence shown here is derived from an EMBL/GenBank/DDBJ whole genome shotgun (WGS) entry which is preliminary data.</text>
</comment>
<dbReference type="GO" id="GO:0005739">
    <property type="term" value="C:mitochondrion"/>
    <property type="evidence" value="ECO:0007669"/>
    <property type="project" value="UniProtKB-SubCell"/>
</dbReference>
<dbReference type="Proteomes" id="UP000189274">
    <property type="component" value="Unassembled WGS sequence"/>
</dbReference>
<evidence type="ECO:0000259" key="25">
    <source>
        <dbReference type="PROSITE" id="PS51672"/>
    </source>
</evidence>
<comment type="pathway">
    <text evidence="5">Lipid metabolism; sphingolipid metabolism.</text>
</comment>
<keyword evidence="11 23" id="KW-0028">Amino-acid biosynthesis</keyword>
<comment type="pathway">
    <text evidence="6 23">Amino-acid biosynthesis; L-isoleucine biosynthesis; 2-oxobutanoate from L-threonine: step 1/1.</text>
</comment>
<dbReference type="GO" id="GO:0006567">
    <property type="term" value="P:L-threonine catabolic process"/>
    <property type="evidence" value="ECO:0007669"/>
    <property type="project" value="TreeGrafter"/>
</dbReference>
<evidence type="ECO:0000256" key="16">
    <source>
        <dbReference type="ARBA" id="ARBA00022737"/>
    </source>
</evidence>
<comment type="cofactor">
    <cofactor evidence="2 23">
        <name>pyridoxal 5'-phosphate</name>
        <dbReference type="ChEBI" id="CHEBI:597326"/>
    </cofactor>
</comment>
<dbReference type="EC" id="4.3.1.19" evidence="23"/>
<evidence type="ECO:0000313" key="26">
    <source>
        <dbReference type="EMBL" id="ONH71554.1"/>
    </source>
</evidence>
<evidence type="ECO:0000256" key="13">
    <source>
        <dbReference type="ARBA" id="ARBA00022676"/>
    </source>
</evidence>
<evidence type="ECO:0000256" key="7">
    <source>
        <dbReference type="ARBA" id="ARBA00004991"/>
    </source>
</evidence>
<dbReference type="InterPro" id="IPR025993">
    <property type="entry name" value="Ceramide_glucosylTrfase"/>
</dbReference>
<dbReference type="InterPro" id="IPR036052">
    <property type="entry name" value="TrpB-like_PALP_sf"/>
</dbReference>
<dbReference type="InterPro" id="IPR045865">
    <property type="entry name" value="ACT-like_dom_sf"/>
</dbReference>
<dbReference type="GO" id="GO:0016757">
    <property type="term" value="F:glycosyltransferase activity"/>
    <property type="evidence" value="ECO:0007669"/>
    <property type="project" value="UniProtKB-KW"/>
</dbReference>
<dbReference type="Pfam" id="PF00585">
    <property type="entry name" value="Thr_dehydrat_C"/>
    <property type="match status" value="4"/>
</dbReference>
<evidence type="ECO:0000256" key="11">
    <source>
        <dbReference type="ARBA" id="ARBA00022605"/>
    </source>
</evidence>
<evidence type="ECO:0000256" key="19">
    <source>
        <dbReference type="ARBA" id="ARBA00023128"/>
    </source>
</evidence>
<evidence type="ECO:0000256" key="18">
    <source>
        <dbReference type="ARBA" id="ARBA00022989"/>
    </source>
</evidence>
<keyword evidence="17 23" id="KW-0663">Pyridoxal phosphate</keyword>
<keyword evidence="20 24" id="KW-0472">Membrane</keyword>
<dbReference type="Gene3D" id="3.40.50.300">
    <property type="entry name" value="P-loop containing nucleotide triphosphate hydrolases"/>
    <property type="match status" value="1"/>
</dbReference>
<dbReference type="PROSITE" id="PS00165">
    <property type="entry name" value="DEHYDRATASE_SER_THR"/>
    <property type="match status" value="2"/>
</dbReference>
<dbReference type="EMBL" id="MQVM01000032">
    <property type="protein sequence ID" value="ONH71554.1"/>
    <property type="molecule type" value="Genomic_DNA"/>
</dbReference>
<dbReference type="UniPathway" id="UPA00047">
    <property type="reaction ID" value="UER00054"/>
</dbReference>
<dbReference type="SUPFAM" id="SSF53448">
    <property type="entry name" value="Nucleotide-diphospho-sugar transferases"/>
    <property type="match status" value="1"/>
</dbReference>
<dbReference type="NCBIfam" id="NF006674">
    <property type="entry name" value="PRK09224.1"/>
    <property type="match status" value="2"/>
</dbReference>
<evidence type="ECO:0000256" key="8">
    <source>
        <dbReference type="ARBA" id="ARBA00006739"/>
    </source>
</evidence>
<evidence type="ECO:0000256" key="1">
    <source>
        <dbReference type="ARBA" id="ARBA00001274"/>
    </source>
</evidence>
<dbReference type="VEuPathDB" id="FungiDB:C5L36_0A11970"/>
<dbReference type="InterPro" id="IPR000634">
    <property type="entry name" value="Ser/Thr_deHydtase_PyrdxlP-BS"/>
</dbReference>